<dbReference type="EMBL" id="JBBNAG010000011">
    <property type="protein sequence ID" value="KAK9094472.1"/>
    <property type="molecule type" value="Genomic_DNA"/>
</dbReference>
<proteinExistence type="predicted"/>
<organism evidence="2 3">
    <name type="scientific">Stephania cephalantha</name>
    <dbReference type="NCBI Taxonomy" id="152367"/>
    <lineage>
        <taxon>Eukaryota</taxon>
        <taxon>Viridiplantae</taxon>
        <taxon>Streptophyta</taxon>
        <taxon>Embryophyta</taxon>
        <taxon>Tracheophyta</taxon>
        <taxon>Spermatophyta</taxon>
        <taxon>Magnoliopsida</taxon>
        <taxon>Ranunculales</taxon>
        <taxon>Menispermaceae</taxon>
        <taxon>Menispermoideae</taxon>
        <taxon>Cissampelideae</taxon>
        <taxon>Stephania</taxon>
    </lineage>
</organism>
<comment type="caution">
    <text evidence="2">The sequence shown here is derived from an EMBL/GenBank/DDBJ whole genome shotgun (WGS) entry which is preliminary data.</text>
</comment>
<reference evidence="2 3" key="1">
    <citation type="submission" date="2024-01" db="EMBL/GenBank/DDBJ databases">
        <title>Genome assemblies of Stephania.</title>
        <authorList>
            <person name="Yang L."/>
        </authorList>
    </citation>
    <scope>NUCLEOTIDE SEQUENCE [LARGE SCALE GENOMIC DNA]</scope>
    <source>
        <strain evidence="2">JXDWG</strain>
        <tissue evidence="2">Leaf</tissue>
    </source>
</reference>
<evidence type="ECO:0000313" key="2">
    <source>
        <dbReference type="EMBL" id="KAK9094472.1"/>
    </source>
</evidence>
<dbReference type="Proteomes" id="UP001419268">
    <property type="component" value="Unassembled WGS sequence"/>
</dbReference>
<feature type="compositionally biased region" description="Basic and acidic residues" evidence="1">
    <location>
        <begin position="52"/>
        <end position="62"/>
    </location>
</feature>
<evidence type="ECO:0000256" key="1">
    <source>
        <dbReference type="SAM" id="MobiDB-lite"/>
    </source>
</evidence>
<evidence type="ECO:0000313" key="3">
    <source>
        <dbReference type="Proteomes" id="UP001419268"/>
    </source>
</evidence>
<keyword evidence="3" id="KW-1185">Reference proteome</keyword>
<protein>
    <submittedName>
        <fullName evidence="2">Uncharacterized protein</fullName>
    </submittedName>
</protein>
<accession>A0AAP0EPF2</accession>
<gene>
    <name evidence="2" type="ORF">Scep_025941</name>
</gene>
<dbReference type="AlphaFoldDB" id="A0AAP0EPF2"/>
<feature type="compositionally biased region" description="Polar residues" evidence="1">
    <location>
        <begin position="42"/>
        <end position="51"/>
    </location>
</feature>
<feature type="region of interest" description="Disordered" evidence="1">
    <location>
        <begin position="42"/>
        <end position="62"/>
    </location>
</feature>
<name>A0AAP0EPF2_9MAGN</name>
<sequence length="62" mass="7022">MLLSPVWLRLGLNDEIRLINALFEETCRYNMLELESIISLGASNSNPLTHSNSDDRDSVTSR</sequence>